<keyword evidence="2" id="KW-0862">Zinc</keyword>
<evidence type="ECO:0000259" key="4">
    <source>
        <dbReference type="PROSITE" id="PS51059"/>
    </source>
</evidence>
<keyword evidence="2" id="KW-0863">Zinc-finger</keyword>
<proteinExistence type="inferred from homology"/>
<dbReference type="PANTHER" id="PTHR45740:SF7">
    <property type="entry name" value="PROTEIN MONO-ADP-RIBOSYLTRANSFERASE TIPARP"/>
    <property type="match status" value="1"/>
</dbReference>
<protein>
    <submittedName>
        <fullName evidence="5">TCDD-inducible poly [ADP-ribose] polymerase</fullName>
    </submittedName>
</protein>
<evidence type="ECO:0000259" key="3">
    <source>
        <dbReference type="PROSITE" id="PS50103"/>
    </source>
</evidence>
<dbReference type="GO" id="GO:0005634">
    <property type="term" value="C:nucleus"/>
    <property type="evidence" value="ECO:0007669"/>
    <property type="project" value="TreeGrafter"/>
</dbReference>
<evidence type="ECO:0000256" key="1">
    <source>
        <dbReference type="ARBA" id="ARBA00024347"/>
    </source>
</evidence>
<name>L5MH93_MYODS</name>
<dbReference type="PROSITE" id="PS50103">
    <property type="entry name" value="ZF_C3H1"/>
    <property type="match status" value="1"/>
</dbReference>
<dbReference type="EMBL" id="KB100182">
    <property type="protein sequence ID" value="ELK37682.1"/>
    <property type="molecule type" value="Genomic_DNA"/>
</dbReference>
<organism evidence="5 6">
    <name type="scientific">Myotis davidii</name>
    <name type="common">David's myotis</name>
    <dbReference type="NCBI Taxonomy" id="225400"/>
    <lineage>
        <taxon>Eukaryota</taxon>
        <taxon>Metazoa</taxon>
        <taxon>Chordata</taxon>
        <taxon>Craniata</taxon>
        <taxon>Vertebrata</taxon>
        <taxon>Euteleostomi</taxon>
        <taxon>Mammalia</taxon>
        <taxon>Eutheria</taxon>
        <taxon>Laurasiatheria</taxon>
        <taxon>Chiroptera</taxon>
        <taxon>Yangochiroptera</taxon>
        <taxon>Vespertilionidae</taxon>
        <taxon>Myotis</taxon>
    </lineage>
</organism>
<dbReference type="Pfam" id="PF23466">
    <property type="entry name" value="WWE_4"/>
    <property type="match status" value="1"/>
</dbReference>
<comment type="similarity">
    <text evidence="1">Belongs to the ARTD/PARP family.</text>
</comment>
<evidence type="ECO:0000313" key="5">
    <source>
        <dbReference type="EMBL" id="ELK37682.1"/>
    </source>
</evidence>
<keyword evidence="6" id="KW-1185">Reference proteome</keyword>
<dbReference type="AlphaFoldDB" id="L5MH93"/>
<feature type="zinc finger region" description="C3H1-type" evidence="2">
    <location>
        <begin position="235"/>
        <end position="262"/>
    </location>
</feature>
<evidence type="ECO:0000256" key="2">
    <source>
        <dbReference type="PROSITE-ProRule" id="PRU00723"/>
    </source>
</evidence>
<dbReference type="InterPro" id="IPR051712">
    <property type="entry name" value="ARTD-AVP"/>
</dbReference>
<dbReference type="Pfam" id="PF00644">
    <property type="entry name" value="PARP"/>
    <property type="match status" value="1"/>
</dbReference>
<dbReference type="GO" id="GO:0003950">
    <property type="term" value="F:NAD+ poly-ADP-ribosyltransferase activity"/>
    <property type="evidence" value="ECO:0007669"/>
    <property type="project" value="InterPro"/>
</dbReference>
<evidence type="ECO:0000313" key="6">
    <source>
        <dbReference type="Proteomes" id="UP000010556"/>
    </source>
</evidence>
<feature type="domain" description="PARP catalytic" evidence="4">
    <location>
        <begin position="317"/>
        <end position="519"/>
    </location>
</feature>
<dbReference type="Gene3D" id="3.90.228.10">
    <property type="match status" value="1"/>
</dbReference>
<dbReference type="eggNOG" id="ENOG502QQXA">
    <property type="taxonomic scope" value="Eukaryota"/>
</dbReference>
<dbReference type="GO" id="GO:1990404">
    <property type="term" value="F:NAD+-protein mono-ADP-ribosyltransferase activity"/>
    <property type="evidence" value="ECO:0007669"/>
    <property type="project" value="TreeGrafter"/>
</dbReference>
<sequence>METTEPEPDCVVQPPSPPDDFSCQMRLSEKITPLKTCFKKKDQKRLGTGTLRSLRPILNTLLESGSLGGVFRSRNQDADENSLHEPMVKKPLEINTSCPPTENNMSVLIPEGTNVGDQIPETRPSTDAPEQVIPIQDHNFPSETISGTVADSTAGHFQTALLHPVSSDVPVSPDCIDKVMDYVPGVFQDNSFTIQYILDTSDKLSTELFQDKSEEASLDLVFELVNQLQYHTHQENEIEICMDFLQGMCIYGRDCLKHHTVLPYHWQIKRTTTQKWQSVSNDSQEHLERFYCNPENDRMRMKYGGQEFWADLNAMNVYETTEFDQLRRLSTPPSSNVNAIYHTVWKFFCRDHFGWREYPEVETELILLNYRKKEYMNRKMCGRDRIINERHLFHGTSQDVVDGICKHNFDPRVCGKHATMFGQGSYFAKKASYSHNFSKKSSKGVHFMFLAKVLTGRYTMGSHGMRRPPPVNPGSVTSDLYDSCVDNFFEPQIFVIFNDDQSYPYFVIQYEEVSNTVSI</sequence>
<dbReference type="InterPro" id="IPR012317">
    <property type="entry name" value="Poly(ADP-ribose)pol_cat_dom"/>
</dbReference>
<feature type="domain" description="C3H1-type" evidence="3">
    <location>
        <begin position="235"/>
        <end position="262"/>
    </location>
</feature>
<dbReference type="SUPFAM" id="SSF56399">
    <property type="entry name" value="ADP-ribosylation"/>
    <property type="match status" value="1"/>
</dbReference>
<dbReference type="InterPro" id="IPR000571">
    <property type="entry name" value="Znf_CCCH"/>
</dbReference>
<dbReference type="PANTHER" id="PTHR45740">
    <property type="entry name" value="POLY [ADP-RIBOSE] POLYMERASE"/>
    <property type="match status" value="1"/>
</dbReference>
<keyword evidence="2" id="KW-0479">Metal-binding</keyword>
<dbReference type="CDD" id="cd01439">
    <property type="entry name" value="TCCD_inducible_PARP_like"/>
    <property type="match status" value="1"/>
</dbReference>
<dbReference type="GO" id="GO:0008270">
    <property type="term" value="F:zinc ion binding"/>
    <property type="evidence" value="ECO:0007669"/>
    <property type="project" value="UniProtKB-KW"/>
</dbReference>
<dbReference type="PROSITE" id="PS51059">
    <property type="entry name" value="PARP_CATALYTIC"/>
    <property type="match status" value="1"/>
</dbReference>
<reference evidence="6" key="1">
    <citation type="journal article" date="2013" name="Science">
        <title>Comparative analysis of bat genomes provides insight into the evolution of flight and immunity.</title>
        <authorList>
            <person name="Zhang G."/>
            <person name="Cowled C."/>
            <person name="Shi Z."/>
            <person name="Huang Z."/>
            <person name="Bishop-Lilly K.A."/>
            <person name="Fang X."/>
            <person name="Wynne J.W."/>
            <person name="Xiong Z."/>
            <person name="Baker M.L."/>
            <person name="Zhao W."/>
            <person name="Tachedjian M."/>
            <person name="Zhu Y."/>
            <person name="Zhou P."/>
            <person name="Jiang X."/>
            <person name="Ng J."/>
            <person name="Yang L."/>
            <person name="Wu L."/>
            <person name="Xiao J."/>
            <person name="Feng Y."/>
            <person name="Chen Y."/>
            <person name="Sun X."/>
            <person name="Zhang Y."/>
            <person name="Marsh G.A."/>
            <person name="Crameri G."/>
            <person name="Broder C.C."/>
            <person name="Frey K.G."/>
            <person name="Wang L.F."/>
            <person name="Wang J."/>
        </authorList>
    </citation>
    <scope>NUCLEOTIDE SEQUENCE [LARGE SCALE GENOMIC DNA]</scope>
</reference>
<gene>
    <name evidence="5" type="ORF">MDA_GLEAN10017685</name>
</gene>
<accession>L5MH93</accession>
<dbReference type="Proteomes" id="UP000010556">
    <property type="component" value="Unassembled WGS sequence"/>
</dbReference>